<accession>A0A449AVT9</accession>
<organism evidence="1 2">
    <name type="scientific">Mycoplasmopsis glycophila</name>
    <dbReference type="NCBI Taxonomy" id="171285"/>
    <lineage>
        <taxon>Bacteria</taxon>
        <taxon>Bacillati</taxon>
        <taxon>Mycoplasmatota</taxon>
        <taxon>Mycoplasmoidales</taxon>
        <taxon>Metamycoplasmataceae</taxon>
        <taxon>Mycoplasmopsis</taxon>
    </lineage>
</organism>
<keyword evidence="2" id="KW-1185">Reference proteome</keyword>
<dbReference type="NCBIfam" id="NF045952">
    <property type="entry name" value="MAG4270_fam"/>
    <property type="match status" value="1"/>
</dbReference>
<dbReference type="Proteomes" id="UP000290815">
    <property type="component" value="Chromosome"/>
</dbReference>
<gene>
    <name evidence="1" type="ORF">NCTC10194_00547</name>
</gene>
<dbReference type="AlphaFoldDB" id="A0A449AVT9"/>
<dbReference type="EMBL" id="LR215024">
    <property type="protein sequence ID" value="VEU70719.1"/>
    <property type="molecule type" value="Genomic_DNA"/>
</dbReference>
<dbReference type="KEGG" id="mgly:NCTC10194_00547"/>
<name>A0A449AVT9_9BACT</name>
<evidence type="ECO:0000313" key="2">
    <source>
        <dbReference type="Proteomes" id="UP000290815"/>
    </source>
</evidence>
<dbReference type="RefSeq" id="WP_027333586.1">
    <property type="nucleotide sequence ID" value="NZ_LR215024.1"/>
</dbReference>
<reference evidence="1 2" key="1">
    <citation type="submission" date="2019-01" db="EMBL/GenBank/DDBJ databases">
        <authorList>
            <consortium name="Pathogen Informatics"/>
        </authorList>
    </citation>
    <scope>NUCLEOTIDE SEQUENCE [LARGE SCALE GENOMIC DNA]</scope>
    <source>
        <strain evidence="1 2">NCTC10194</strain>
    </source>
</reference>
<evidence type="ECO:0000313" key="1">
    <source>
        <dbReference type="EMBL" id="VEU70719.1"/>
    </source>
</evidence>
<protein>
    <submittedName>
        <fullName evidence="1">Uncharacterized protein</fullName>
    </submittedName>
</protein>
<sequence>MSKKYINFYLWDWKEENDDMDVTRVVVPILATYKKKKMEFKFKLNLFIRNKQKFIVFWYPYFENLQIDLCQTPKWKNKTLNKMRKSLFEYLNKNASEQKFKQKERKNLKDKEIVTLTKEELKIANQWFFENSDKSTFNNISGIITGRNPGGKISNPNAAEMRIDSDDINPLIKCFISNIVDLLIEKNIKLKKKKKEKLKSQEISNSSFIEFMLSGENNNSIYHEIFNAFLTEAKMERKEITQKIMIKYQNWLKKSSYFTSFCLNVRKKVKKLRNKNQKYKPNVFHKEWDKILFERAHIYPVQKTQKELEDNLNDFYNSYFISNKAINLSNSVFKQKINSFEENAYRRLDEIANKNNLLDMDKNTHALFDSNVFSYNEKGEIQIKVNRRAKDIDEIYNKIPKEKLNKEMIFFIDKRNRYYVDNEKYKNYTNEKRIT</sequence>
<proteinExistence type="predicted"/>